<proteinExistence type="predicted"/>
<sequence>MIALSLTSPLSLKVPVTRHFLVFARLSPGVTGYHQVLPLRYAVEPWCPPQNASCGRQGTDQQKFNQALSCTQANGKPPHQVCLLAHTGTAGRSVLPVHTSPWNKDFPEEAGSRIRLPRVDAHWPTLNRNTRLVASQYAGKRSTVEKARPGSAQTEDNSYGCNTWHDCPWTW</sequence>
<dbReference type="EMBL" id="JAROKS010000023">
    <property type="protein sequence ID" value="KAK1787567.1"/>
    <property type="molecule type" value="Genomic_DNA"/>
</dbReference>
<reference evidence="1" key="1">
    <citation type="submission" date="2023-03" db="EMBL/GenBank/DDBJ databases">
        <title>Electrophorus voltai genome.</title>
        <authorList>
            <person name="Bian C."/>
        </authorList>
    </citation>
    <scope>NUCLEOTIDE SEQUENCE</scope>
    <source>
        <strain evidence="1">CB-2022</strain>
        <tissue evidence="1">Muscle</tissue>
    </source>
</reference>
<dbReference type="Proteomes" id="UP001239994">
    <property type="component" value="Unassembled WGS sequence"/>
</dbReference>
<name>A0AAD8YVA3_9TELE</name>
<dbReference type="AlphaFoldDB" id="A0AAD8YVA3"/>
<comment type="caution">
    <text evidence="1">The sequence shown here is derived from an EMBL/GenBank/DDBJ whole genome shotgun (WGS) entry which is preliminary data.</text>
</comment>
<gene>
    <name evidence="1" type="ORF">P4O66_016067</name>
</gene>
<evidence type="ECO:0000313" key="1">
    <source>
        <dbReference type="EMBL" id="KAK1787567.1"/>
    </source>
</evidence>
<evidence type="ECO:0000313" key="2">
    <source>
        <dbReference type="Proteomes" id="UP001239994"/>
    </source>
</evidence>
<keyword evidence="2" id="KW-1185">Reference proteome</keyword>
<organism evidence="1 2">
    <name type="scientific">Electrophorus voltai</name>
    <dbReference type="NCBI Taxonomy" id="2609070"/>
    <lineage>
        <taxon>Eukaryota</taxon>
        <taxon>Metazoa</taxon>
        <taxon>Chordata</taxon>
        <taxon>Craniata</taxon>
        <taxon>Vertebrata</taxon>
        <taxon>Euteleostomi</taxon>
        <taxon>Actinopterygii</taxon>
        <taxon>Neopterygii</taxon>
        <taxon>Teleostei</taxon>
        <taxon>Ostariophysi</taxon>
        <taxon>Gymnotiformes</taxon>
        <taxon>Gymnotoidei</taxon>
        <taxon>Gymnotidae</taxon>
        <taxon>Electrophorus</taxon>
    </lineage>
</organism>
<protein>
    <submittedName>
        <fullName evidence="1">Uncharacterized protein</fullName>
    </submittedName>
</protein>
<accession>A0AAD8YVA3</accession>